<organism evidence="8 9">
    <name type="scientific">Psilopogon haemacephalus</name>
    <name type="common">coppersmith barbet</name>
    <dbReference type="NCBI Taxonomy" id="2585815"/>
    <lineage>
        <taxon>Eukaryota</taxon>
        <taxon>Metazoa</taxon>
        <taxon>Chordata</taxon>
        <taxon>Craniata</taxon>
        <taxon>Vertebrata</taxon>
        <taxon>Euteleostomi</taxon>
        <taxon>Archelosauria</taxon>
        <taxon>Archosauria</taxon>
        <taxon>Dinosauria</taxon>
        <taxon>Saurischia</taxon>
        <taxon>Theropoda</taxon>
        <taxon>Coelurosauria</taxon>
        <taxon>Aves</taxon>
        <taxon>Neognathae</taxon>
        <taxon>Neoaves</taxon>
        <taxon>Telluraves</taxon>
        <taxon>Coraciimorphae</taxon>
        <taxon>Piciformes</taxon>
        <taxon>Megalaimidae</taxon>
        <taxon>Psilopogon</taxon>
    </lineage>
</organism>
<dbReference type="Pfam" id="PF01619">
    <property type="entry name" value="Pro_dh"/>
    <property type="match status" value="1"/>
</dbReference>
<evidence type="ECO:0000256" key="3">
    <source>
        <dbReference type="ARBA" id="ARBA00023002"/>
    </source>
</evidence>
<evidence type="ECO:0000256" key="4">
    <source>
        <dbReference type="ARBA" id="ARBA00023062"/>
    </source>
</evidence>
<comment type="similarity">
    <text evidence="2 6">Belongs to the proline oxidase family.</text>
</comment>
<gene>
    <name evidence="8" type="primary">Prodh</name>
    <name evidence="8" type="ORF">PSIHAE_R07300</name>
</gene>
<proteinExistence type="inferred from homology"/>
<dbReference type="SUPFAM" id="SSF51730">
    <property type="entry name" value="FAD-linked oxidoreductase"/>
    <property type="match status" value="1"/>
</dbReference>
<comment type="pathway">
    <text evidence="1">Amino-acid degradation; L-proline degradation into L-glutamate; L-glutamate from L-proline: step 1/2.</text>
</comment>
<keyword evidence="6" id="KW-0274">FAD</keyword>
<evidence type="ECO:0000256" key="2">
    <source>
        <dbReference type="ARBA" id="ARBA00005869"/>
    </source>
</evidence>
<sequence>VRFSEVLVKWRRFFHQLAVEQGQAGQPVLSIKLELEQLQEALANLGIASKEELQQWFTGEKLGTSGTVDLLEWNRLMDSRAKLSKLLVVPNLQTRQLEPLLWRFGEEEELQMQRVLQRLEVLAKTPRACSSGLLSAIPLPAWSCAWDWSHTGTGLCWSLPTLSDSMIPLPCAAPQEAYDTLTVDAELSRRERWHLATKLVRGAYMEQERERAARIGYEDPINPTYEKTNEMYHRSGGQPLPAAPSSLFHPPPWHRAGAALTTQVIEPQNQAGLEGSTRIRQMLELGIHPSEKKVCFGQLLGMCDQITFPLGE</sequence>
<dbReference type="EMBL" id="VWZI01006470">
    <property type="protein sequence ID" value="NXG44060.1"/>
    <property type="molecule type" value="Genomic_DNA"/>
</dbReference>
<accession>A0A7K9BXA5</accession>
<name>A0A7K9BXA5_9PICI</name>
<protein>
    <recommendedName>
        <fullName evidence="6">Proline dehydrogenase</fullName>
        <ecNumber evidence="6">1.5.5.2</ecNumber>
    </recommendedName>
</protein>
<evidence type="ECO:0000313" key="9">
    <source>
        <dbReference type="Proteomes" id="UP000574528"/>
    </source>
</evidence>
<dbReference type="InterPro" id="IPR015659">
    <property type="entry name" value="Proline_oxidase"/>
</dbReference>
<evidence type="ECO:0000256" key="5">
    <source>
        <dbReference type="ARBA" id="ARBA00048779"/>
    </source>
</evidence>
<evidence type="ECO:0000256" key="6">
    <source>
        <dbReference type="RuleBase" id="RU364054"/>
    </source>
</evidence>
<comment type="catalytic activity">
    <reaction evidence="5 6">
        <text>L-proline + a quinone = (S)-1-pyrroline-5-carboxylate + a quinol + H(+)</text>
        <dbReference type="Rhea" id="RHEA:23784"/>
        <dbReference type="ChEBI" id="CHEBI:15378"/>
        <dbReference type="ChEBI" id="CHEBI:17388"/>
        <dbReference type="ChEBI" id="CHEBI:24646"/>
        <dbReference type="ChEBI" id="CHEBI:60039"/>
        <dbReference type="ChEBI" id="CHEBI:132124"/>
        <dbReference type="EC" id="1.5.5.2"/>
    </reaction>
</comment>
<keyword evidence="9" id="KW-1185">Reference proteome</keyword>
<dbReference type="InterPro" id="IPR002872">
    <property type="entry name" value="Proline_DH_dom"/>
</dbReference>
<dbReference type="GO" id="GO:0071949">
    <property type="term" value="F:FAD binding"/>
    <property type="evidence" value="ECO:0007669"/>
    <property type="project" value="TreeGrafter"/>
</dbReference>
<dbReference type="GO" id="GO:0004657">
    <property type="term" value="F:proline dehydrogenase activity"/>
    <property type="evidence" value="ECO:0007669"/>
    <property type="project" value="UniProtKB-EC"/>
</dbReference>
<feature type="non-terminal residue" evidence="8">
    <location>
        <position position="1"/>
    </location>
</feature>
<dbReference type="PANTHER" id="PTHR13914">
    <property type="entry name" value="PROLINE OXIDASE"/>
    <property type="match status" value="1"/>
</dbReference>
<keyword evidence="6" id="KW-0285">Flavoprotein</keyword>
<reference evidence="8 9" key="1">
    <citation type="submission" date="2019-09" db="EMBL/GenBank/DDBJ databases">
        <title>Bird 10,000 Genomes (B10K) Project - Family phase.</title>
        <authorList>
            <person name="Zhang G."/>
        </authorList>
    </citation>
    <scope>NUCLEOTIDE SEQUENCE [LARGE SCALE GENOMIC DNA]</scope>
    <source>
        <strain evidence="8">B10K-DU-001-24</strain>
        <tissue evidence="8">Muscle</tissue>
    </source>
</reference>
<dbReference type="InterPro" id="IPR029041">
    <property type="entry name" value="FAD-linked_oxidoreductase-like"/>
</dbReference>
<dbReference type="Gene3D" id="3.20.20.220">
    <property type="match status" value="1"/>
</dbReference>
<comment type="cofactor">
    <cofactor evidence="6">
        <name>FAD</name>
        <dbReference type="ChEBI" id="CHEBI:57692"/>
    </cofactor>
</comment>
<keyword evidence="4 6" id="KW-0642">Proline metabolism</keyword>
<evidence type="ECO:0000313" key="8">
    <source>
        <dbReference type="EMBL" id="NXG44060.1"/>
    </source>
</evidence>
<feature type="non-terminal residue" evidence="8">
    <location>
        <position position="312"/>
    </location>
</feature>
<dbReference type="EC" id="1.5.5.2" evidence="6"/>
<evidence type="ECO:0000259" key="7">
    <source>
        <dbReference type="Pfam" id="PF01619"/>
    </source>
</evidence>
<dbReference type="GO" id="GO:0010133">
    <property type="term" value="P:L-proline catabolic process to L-glutamate"/>
    <property type="evidence" value="ECO:0007669"/>
    <property type="project" value="TreeGrafter"/>
</dbReference>
<dbReference type="OrthoDB" id="5464at2759"/>
<dbReference type="Proteomes" id="UP000574528">
    <property type="component" value="Unassembled WGS sequence"/>
</dbReference>
<keyword evidence="3 6" id="KW-0560">Oxidoreductase</keyword>
<dbReference type="AlphaFoldDB" id="A0A7K9BXA5"/>
<evidence type="ECO:0000256" key="1">
    <source>
        <dbReference type="ARBA" id="ARBA00004739"/>
    </source>
</evidence>
<dbReference type="PANTHER" id="PTHR13914:SF0">
    <property type="entry name" value="PROLINE DEHYDROGENASE 1, MITOCHONDRIAL"/>
    <property type="match status" value="1"/>
</dbReference>
<comment type="function">
    <text evidence="6">Converts proline to delta-1-pyrroline-5-carboxylate.</text>
</comment>
<feature type="domain" description="Proline dehydrogenase" evidence="7">
    <location>
        <begin position="176"/>
        <end position="310"/>
    </location>
</feature>
<dbReference type="GO" id="GO:0005739">
    <property type="term" value="C:mitochondrion"/>
    <property type="evidence" value="ECO:0007669"/>
    <property type="project" value="TreeGrafter"/>
</dbReference>
<comment type="caution">
    <text evidence="8">The sequence shown here is derived from an EMBL/GenBank/DDBJ whole genome shotgun (WGS) entry which is preliminary data.</text>
</comment>